<dbReference type="EMBL" id="BOPF01000012">
    <property type="protein sequence ID" value="GIJ46629.1"/>
    <property type="molecule type" value="Genomic_DNA"/>
</dbReference>
<reference evidence="1" key="1">
    <citation type="submission" date="2021-01" db="EMBL/GenBank/DDBJ databases">
        <title>Whole genome shotgun sequence of Virgisporangium aliadipatigenens NBRC 105644.</title>
        <authorList>
            <person name="Komaki H."/>
            <person name="Tamura T."/>
        </authorList>
    </citation>
    <scope>NUCLEOTIDE SEQUENCE</scope>
    <source>
        <strain evidence="1">NBRC 105644</strain>
    </source>
</reference>
<comment type="caution">
    <text evidence="1">The sequence shown here is derived from an EMBL/GenBank/DDBJ whole genome shotgun (WGS) entry which is preliminary data.</text>
</comment>
<sequence>MDRDDGPARHGLRRLIFWFDTVDHEWAARALTRAVARAGRLLLARPEFGPEHPVAVTVAAAEAYLSHPSERNRLRYFAAATRSYPYGAGEGCYRVEGAADCGPGSGCRTGAGTLERIADVVGADAVRGAVHRR</sequence>
<dbReference type="RefSeq" id="WP_203900158.1">
    <property type="nucleotide sequence ID" value="NZ_BOPF01000012.1"/>
</dbReference>
<accession>A0A8J4DQH9</accession>
<organism evidence="1 2">
    <name type="scientific">Virgisporangium aliadipatigenens</name>
    <dbReference type="NCBI Taxonomy" id="741659"/>
    <lineage>
        <taxon>Bacteria</taxon>
        <taxon>Bacillati</taxon>
        <taxon>Actinomycetota</taxon>
        <taxon>Actinomycetes</taxon>
        <taxon>Micromonosporales</taxon>
        <taxon>Micromonosporaceae</taxon>
        <taxon>Virgisporangium</taxon>
    </lineage>
</organism>
<keyword evidence="2" id="KW-1185">Reference proteome</keyword>
<proteinExistence type="predicted"/>
<evidence type="ECO:0000313" key="2">
    <source>
        <dbReference type="Proteomes" id="UP000619260"/>
    </source>
</evidence>
<evidence type="ECO:0000313" key="1">
    <source>
        <dbReference type="EMBL" id="GIJ46629.1"/>
    </source>
</evidence>
<dbReference type="AlphaFoldDB" id="A0A8J4DQH9"/>
<name>A0A8J4DQH9_9ACTN</name>
<dbReference type="Proteomes" id="UP000619260">
    <property type="component" value="Unassembled WGS sequence"/>
</dbReference>
<protein>
    <submittedName>
        <fullName evidence="1">Uncharacterized protein</fullName>
    </submittedName>
</protein>
<gene>
    <name evidence="1" type="ORF">Val02_35150</name>
</gene>